<reference evidence="2" key="1">
    <citation type="submission" date="2018-05" db="EMBL/GenBank/DDBJ databases">
        <authorList>
            <person name="Lanie J.A."/>
            <person name="Ng W.-L."/>
            <person name="Kazmierczak K.M."/>
            <person name="Andrzejewski T.M."/>
            <person name="Davidsen T.M."/>
            <person name="Wayne K.J."/>
            <person name="Tettelin H."/>
            <person name="Glass J.I."/>
            <person name="Rusch D."/>
            <person name="Podicherti R."/>
            <person name="Tsui H.-C.T."/>
            <person name="Winkler M.E."/>
        </authorList>
    </citation>
    <scope>NUCLEOTIDE SEQUENCE</scope>
</reference>
<gene>
    <name evidence="2" type="ORF">METZ01_LOCUS422008</name>
</gene>
<feature type="domain" description="GIY-YIG catalytic" evidence="1">
    <location>
        <begin position="39"/>
        <end position="196"/>
    </location>
</feature>
<proteinExistence type="predicted"/>
<protein>
    <recommendedName>
        <fullName evidence="1">GIY-YIG catalytic domain-containing protein</fullName>
    </recommendedName>
</protein>
<organism evidence="2">
    <name type="scientific">marine metagenome</name>
    <dbReference type="NCBI Taxonomy" id="408172"/>
    <lineage>
        <taxon>unclassified sequences</taxon>
        <taxon>metagenomes</taxon>
        <taxon>ecological metagenomes</taxon>
    </lineage>
</organism>
<dbReference type="InterPro" id="IPR049311">
    <property type="entry name" value="GIY_YIG_cat"/>
</dbReference>
<sequence length="208" mass="24667">MNNKEYLEKYEKLFNEINCDHSEYSNISYDDINIANYRGIYAISIDDPKSFEEFVVMAEHQFIRNHINDYPLRKNLIYIGETSDSISQRLFKDELGGCYFNGKEKKSHRATFYRKLGSVLGFKSYNPGGEQLTESQKRNFVFSLPDNSMIRDWIINHLKIKYFNVNQGVTDLQNRLIREFRPTFNGTHNKPKCRTITDLHTLNKQRKR</sequence>
<dbReference type="AlphaFoldDB" id="A0A382XE66"/>
<accession>A0A382XE66</accession>
<dbReference type="Pfam" id="PF20815">
    <property type="entry name" value="GIY_YIG_2"/>
    <property type="match status" value="1"/>
</dbReference>
<evidence type="ECO:0000259" key="1">
    <source>
        <dbReference type="Pfam" id="PF20815"/>
    </source>
</evidence>
<name>A0A382XE66_9ZZZZ</name>
<evidence type="ECO:0000313" key="2">
    <source>
        <dbReference type="EMBL" id="SVD69154.1"/>
    </source>
</evidence>
<dbReference type="EMBL" id="UINC01166933">
    <property type="protein sequence ID" value="SVD69154.1"/>
    <property type="molecule type" value="Genomic_DNA"/>
</dbReference>